<dbReference type="Pfam" id="PF13966">
    <property type="entry name" value="zf-RVT"/>
    <property type="match status" value="1"/>
</dbReference>
<dbReference type="EMBL" id="JBBPBN010000019">
    <property type="protein sequence ID" value="KAK9018572.1"/>
    <property type="molecule type" value="Genomic_DNA"/>
</dbReference>
<sequence length="113" mass="13492">MADATGQWDWNRMSSVLPELVLRKIATIRPPNNMLGSDVQGWRWEQNWCFTTKSTYEALSNYEVPSFDFKWLNIWHLQVPQRVKVFVWLAVHDRLLTNAERFRRHLAISDRCT</sequence>
<organism evidence="2 3">
    <name type="scientific">Hibiscus sabdariffa</name>
    <name type="common">roselle</name>
    <dbReference type="NCBI Taxonomy" id="183260"/>
    <lineage>
        <taxon>Eukaryota</taxon>
        <taxon>Viridiplantae</taxon>
        <taxon>Streptophyta</taxon>
        <taxon>Embryophyta</taxon>
        <taxon>Tracheophyta</taxon>
        <taxon>Spermatophyta</taxon>
        <taxon>Magnoliopsida</taxon>
        <taxon>eudicotyledons</taxon>
        <taxon>Gunneridae</taxon>
        <taxon>Pentapetalae</taxon>
        <taxon>rosids</taxon>
        <taxon>malvids</taxon>
        <taxon>Malvales</taxon>
        <taxon>Malvaceae</taxon>
        <taxon>Malvoideae</taxon>
        <taxon>Hibiscus</taxon>
    </lineage>
</organism>
<protein>
    <recommendedName>
        <fullName evidence="1">Reverse transcriptase zinc-binding domain-containing protein</fullName>
    </recommendedName>
</protein>
<feature type="domain" description="Reverse transcriptase zinc-binding" evidence="1">
    <location>
        <begin position="50"/>
        <end position="112"/>
    </location>
</feature>
<evidence type="ECO:0000313" key="3">
    <source>
        <dbReference type="Proteomes" id="UP001396334"/>
    </source>
</evidence>
<comment type="caution">
    <text evidence="2">The sequence shown here is derived from an EMBL/GenBank/DDBJ whole genome shotgun (WGS) entry which is preliminary data.</text>
</comment>
<name>A0ABR2S0A7_9ROSI</name>
<dbReference type="Proteomes" id="UP001396334">
    <property type="component" value="Unassembled WGS sequence"/>
</dbReference>
<proteinExistence type="predicted"/>
<accession>A0ABR2S0A7</accession>
<evidence type="ECO:0000259" key="1">
    <source>
        <dbReference type="Pfam" id="PF13966"/>
    </source>
</evidence>
<reference evidence="2 3" key="1">
    <citation type="journal article" date="2024" name="G3 (Bethesda)">
        <title>Genome assembly of Hibiscus sabdariffa L. provides insights into metabolisms of medicinal natural products.</title>
        <authorList>
            <person name="Kim T."/>
        </authorList>
    </citation>
    <scope>NUCLEOTIDE SEQUENCE [LARGE SCALE GENOMIC DNA]</scope>
    <source>
        <strain evidence="2">TK-2024</strain>
        <tissue evidence="2">Old leaves</tissue>
    </source>
</reference>
<gene>
    <name evidence="2" type="ORF">V6N11_001543</name>
</gene>
<evidence type="ECO:0000313" key="2">
    <source>
        <dbReference type="EMBL" id="KAK9018572.1"/>
    </source>
</evidence>
<keyword evidence="3" id="KW-1185">Reference proteome</keyword>
<dbReference type="InterPro" id="IPR026960">
    <property type="entry name" value="RVT-Znf"/>
</dbReference>